<evidence type="ECO:0000313" key="2">
    <source>
        <dbReference type="Proteomes" id="UP000308600"/>
    </source>
</evidence>
<keyword evidence="2" id="KW-1185">Reference proteome</keyword>
<gene>
    <name evidence="1" type="ORF">BDN72DRAFT_588152</name>
</gene>
<proteinExistence type="predicted"/>
<name>A0ACD3AWS7_9AGAR</name>
<accession>A0ACD3AWS7</accession>
<reference evidence="1 2" key="1">
    <citation type="journal article" date="2019" name="Nat. Ecol. Evol.">
        <title>Megaphylogeny resolves global patterns of mushroom evolution.</title>
        <authorList>
            <person name="Varga T."/>
            <person name="Krizsan K."/>
            <person name="Foldi C."/>
            <person name="Dima B."/>
            <person name="Sanchez-Garcia M."/>
            <person name="Sanchez-Ramirez S."/>
            <person name="Szollosi G.J."/>
            <person name="Szarkandi J.G."/>
            <person name="Papp V."/>
            <person name="Albert L."/>
            <person name="Andreopoulos W."/>
            <person name="Angelini C."/>
            <person name="Antonin V."/>
            <person name="Barry K.W."/>
            <person name="Bougher N.L."/>
            <person name="Buchanan P."/>
            <person name="Buyck B."/>
            <person name="Bense V."/>
            <person name="Catcheside P."/>
            <person name="Chovatia M."/>
            <person name="Cooper J."/>
            <person name="Damon W."/>
            <person name="Desjardin D."/>
            <person name="Finy P."/>
            <person name="Geml J."/>
            <person name="Haridas S."/>
            <person name="Hughes K."/>
            <person name="Justo A."/>
            <person name="Karasinski D."/>
            <person name="Kautmanova I."/>
            <person name="Kiss B."/>
            <person name="Kocsube S."/>
            <person name="Kotiranta H."/>
            <person name="LaButti K.M."/>
            <person name="Lechner B.E."/>
            <person name="Liimatainen K."/>
            <person name="Lipzen A."/>
            <person name="Lukacs Z."/>
            <person name="Mihaltcheva S."/>
            <person name="Morgado L.N."/>
            <person name="Niskanen T."/>
            <person name="Noordeloos M.E."/>
            <person name="Ohm R.A."/>
            <person name="Ortiz-Santana B."/>
            <person name="Ovrebo C."/>
            <person name="Racz N."/>
            <person name="Riley R."/>
            <person name="Savchenko A."/>
            <person name="Shiryaev A."/>
            <person name="Soop K."/>
            <person name="Spirin V."/>
            <person name="Szebenyi C."/>
            <person name="Tomsovsky M."/>
            <person name="Tulloss R.E."/>
            <person name="Uehling J."/>
            <person name="Grigoriev I.V."/>
            <person name="Vagvolgyi C."/>
            <person name="Papp T."/>
            <person name="Martin F.M."/>
            <person name="Miettinen O."/>
            <person name="Hibbett D.S."/>
            <person name="Nagy L.G."/>
        </authorList>
    </citation>
    <scope>NUCLEOTIDE SEQUENCE [LARGE SCALE GENOMIC DNA]</scope>
    <source>
        <strain evidence="1 2">NL-1719</strain>
    </source>
</reference>
<evidence type="ECO:0000313" key="1">
    <source>
        <dbReference type="EMBL" id="TFK69807.1"/>
    </source>
</evidence>
<organism evidence="1 2">
    <name type="scientific">Pluteus cervinus</name>
    <dbReference type="NCBI Taxonomy" id="181527"/>
    <lineage>
        <taxon>Eukaryota</taxon>
        <taxon>Fungi</taxon>
        <taxon>Dikarya</taxon>
        <taxon>Basidiomycota</taxon>
        <taxon>Agaricomycotina</taxon>
        <taxon>Agaricomycetes</taxon>
        <taxon>Agaricomycetidae</taxon>
        <taxon>Agaricales</taxon>
        <taxon>Pluteineae</taxon>
        <taxon>Pluteaceae</taxon>
        <taxon>Pluteus</taxon>
    </lineage>
</organism>
<protein>
    <submittedName>
        <fullName evidence="1">Uncharacterized protein</fullName>
    </submittedName>
</protein>
<dbReference type="Proteomes" id="UP000308600">
    <property type="component" value="Unassembled WGS sequence"/>
</dbReference>
<sequence length="140" mass="14646">MSKAPLDSDLYGDIYGDDEFAGELELAELSEPVDPLSPKPESESGSPTTPTATKDGSTTEKSSSSTTHDGPSSLPPKPAPPGSNPSPALSYSAQIAQQFSTYQQTPSQERQQRSDIQKLSSSGDASGIFGKKPSEMHDAG</sequence>
<dbReference type="EMBL" id="ML208324">
    <property type="protein sequence ID" value="TFK69807.1"/>
    <property type="molecule type" value="Genomic_DNA"/>
</dbReference>